<dbReference type="EMBL" id="JPGB01000004">
    <property type="protein sequence ID" value="KEQ50873.1"/>
    <property type="molecule type" value="Genomic_DNA"/>
</dbReference>
<evidence type="ECO:0000313" key="2">
    <source>
        <dbReference type="Proteomes" id="UP000028098"/>
    </source>
</evidence>
<gene>
    <name evidence="1" type="ORF">SK143_0934</name>
</gene>
<sequence>MMKWHTLQVNAILKKYLFETDLLYGKTASETLKLIQQHKHQ</sequence>
<reference evidence="1 2" key="1">
    <citation type="submission" date="2014-05" db="EMBL/GenBank/DDBJ databases">
        <authorList>
            <person name="Daugherty S.C."/>
            <person name="Tallon L.J."/>
            <person name="Sadzewicz L."/>
            <person name="Kilian M."/>
            <person name="Tettelin H."/>
        </authorList>
    </citation>
    <scope>NUCLEOTIDE SEQUENCE [LARGE SCALE GENOMIC DNA]</scope>
    <source>
        <strain evidence="1 2">SK143</strain>
    </source>
</reference>
<accession>A0A081R6Q0</accession>
<dbReference type="Proteomes" id="UP000028098">
    <property type="component" value="Unassembled WGS sequence"/>
</dbReference>
<dbReference type="AlphaFoldDB" id="A0A081R6Q0"/>
<comment type="caution">
    <text evidence="1">The sequence shown here is derived from an EMBL/GenBank/DDBJ whole genome shotgun (WGS) entry which is preliminary data.</text>
</comment>
<protein>
    <submittedName>
        <fullName evidence="1">Uncharacterized protein</fullName>
    </submittedName>
</protein>
<organism evidence="1 2">
    <name type="scientific">Streptococcus oralis</name>
    <dbReference type="NCBI Taxonomy" id="1303"/>
    <lineage>
        <taxon>Bacteria</taxon>
        <taxon>Bacillati</taxon>
        <taxon>Bacillota</taxon>
        <taxon>Bacilli</taxon>
        <taxon>Lactobacillales</taxon>
        <taxon>Streptococcaceae</taxon>
        <taxon>Streptococcus</taxon>
    </lineage>
</organism>
<proteinExistence type="predicted"/>
<evidence type="ECO:0000313" key="1">
    <source>
        <dbReference type="EMBL" id="KEQ50873.1"/>
    </source>
</evidence>
<name>A0A081R6Q0_STROR</name>